<accession>A0A7Y2K1B5</accession>
<dbReference type="InterPro" id="IPR011990">
    <property type="entry name" value="TPR-like_helical_dom_sf"/>
</dbReference>
<evidence type="ECO:0000313" key="2">
    <source>
        <dbReference type="EMBL" id="NNG24862.1"/>
    </source>
</evidence>
<evidence type="ECO:0000256" key="1">
    <source>
        <dbReference type="SAM" id="SignalP"/>
    </source>
</evidence>
<name>A0A7Y2K1B5_9BURK</name>
<dbReference type="EMBL" id="JABAIV010000007">
    <property type="protein sequence ID" value="NNG24862.1"/>
    <property type="molecule type" value="Genomic_DNA"/>
</dbReference>
<comment type="caution">
    <text evidence="2">The sequence shown here is derived from an EMBL/GenBank/DDBJ whole genome shotgun (WGS) entry which is preliminary data.</text>
</comment>
<keyword evidence="3" id="KW-1185">Reference proteome</keyword>
<dbReference type="Gene3D" id="1.25.40.10">
    <property type="entry name" value="Tetratricopeptide repeat domain"/>
    <property type="match status" value="1"/>
</dbReference>
<organism evidence="2 3">
    <name type="scientific">Telluria aromaticivorans</name>
    <dbReference type="NCBI Taxonomy" id="2725995"/>
    <lineage>
        <taxon>Bacteria</taxon>
        <taxon>Pseudomonadati</taxon>
        <taxon>Pseudomonadota</taxon>
        <taxon>Betaproteobacteria</taxon>
        <taxon>Burkholderiales</taxon>
        <taxon>Oxalobacteraceae</taxon>
        <taxon>Telluria group</taxon>
        <taxon>Telluria</taxon>
    </lineage>
</organism>
<feature type="chain" id="PRO_5030552885" description="TonB C-terminal domain-containing protein" evidence="1">
    <location>
        <begin position="23"/>
        <end position="273"/>
    </location>
</feature>
<reference evidence="2 3" key="1">
    <citation type="submission" date="2020-04" db="EMBL/GenBank/DDBJ databases">
        <title>Massilia sp. nov., a cold adapted bacteria isolated from Arctic soil.</title>
        <authorList>
            <person name="Son J."/>
            <person name="Ka J.-O."/>
        </authorList>
    </citation>
    <scope>NUCLEOTIDE SEQUENCE [LARGE SCALE GENOMIC DNA]</scope>
    <source>
        <strain evidence="2 3">ML15P13</strain>
    </source>
</reference>
<evidence type="ECO:0000313" key="3">
    <source>
        <dbReference type="Proteomes" id="UP000533905"/>
    </source>
</evidence>
<dbReference type="RefSeq" id="WP_171086963.1">
    <property type="nucleotide sequence ID" value="NZ_JABAIV010000007.1"/>
</dbReference>
<evidence type="ECO:0008006" key="4">
    <source>
        <dbReference type="Google" id="ProtNLM"/>
    </source>
</evidence>
<keyword evidence="1" id="KW-0732">Signal</keyword>
<dbReference type="AlphaFoldDB" id="A0A7Y2K1B5"/>
<protein>
    <recommendedName>
        <fullName evidence="4">TonB C-terminal domain-containing protein</fullName>
    </recommendedName>
</protein>
<feature type="signal peptide" evidence="1">
    <location>
        <begin position="1"/>
        <end position="22"/>
    </location>
</feature>
<gene>
    <name evidence="2" type="ORF">HGB41_17910</name>
</gene>
<dbReference type="Proteomes" id="UP000533905">
    <property type="component" value="Unassembled WGS sequence"/>
</dbReference>
<dbReference type="SUPFAM" id="SSF81901">
    <property type="entry name" value="HCP-like"/>
    <property type="match status" value="1"/>
</dbReference>
<proteinExistence type="predicted"/>
<sequence>MRASITATLLLALMAAAPTASAGTYAGAMAVDAVRNSIAARDCVTAVKRLKSGLENEYPEMALLAGSMYENGICVKRDWSRAVTFYVQAHDAGEKDGSARLVAGYADPANGPDVAAALWWAWKNPGALPAYCGVSTEALADPDRFVAELNAWPKDRLAACNYIVGVLATIAAEVKYPELASSHGIGGDVTLRFLVGVPRIELQRGQSHEYELVGWVSSDTLRDRKTRKMGDGFEAALSSVANRALARYPHPGGIPADTLVQVQFSFGISHVVR</sequence>